<organism evidence="2 3">
    <name type="scientific">Kibdelosporangium lantanae</name>
    <dbReference type="NCBI Taxonomy" id="1497396"/>
    <lineage>
        <taxon>Bacteria</taxon>
        <taxon>Bacillati</taxon>
        <taxon>Actinomycetota</taxon>
        <taxon>Actinomycetes</taxon>
        <taxon>Pseudonocardiales</taxon>
        <taxon>Pseudonocardiaceae</taxon>
        <taxon>Kibdelosporangium</taxon>
    </lineage>
</organism>
<evidence type="ECO:0000313" key="2">
    <source>
        <dbReference type="EMBL" id="MFD1049327.1"/>
    </source>
</evidence>
<protein>
    <submittedName>
        <fullName evidence="2">Uncharacterized protein</fullName>
    </submittedName>
</protein>
<feature type="compositionally biased region" description="Basic and acidic residues" evidence="1">
    <location>
        <begin position="75"/>
        <end position="87"/>
    </location>
</feature>
<sequence length="96" mass="10764">RLVGDAVQWLLEEAFTLGLATPVVVGQVTTAVSNAMAKVTKLLNKVTESIKKITPLLKKLEDLFEKIASKLKNLRSESRTHLPERSWKPRRSSPVR</sequence>
<accession>A0ABW3MGZ4</accession>
<comment type="caution">
    <text evidence="2">The sequence shown here is derived from an EMBL/GenBank/DDBJ whole genome shotgun (WGS) entry which is preliminary data.</text>
</comment>
<dbReference type="Proteomes" id="UP001597045">
    <property type="component" value="Unassembled WGS sequence"/>
</dbReference>
<evidence type="ECO:0000313" key="3">
    <source>
        <dbReference type="Proteomes" id="UP001597045"/>
    </source>
</evidence>
<name>A0ABW3MGZ4_9PSEU</name>
<feature type="non-terminal residue" evidence="2">
    <location>
        <position position="1"/>
    </location>
</feature>
<proteinExistence type="predicted"/>
<reference evidence="3" key="1">
    <citation type="journal article" date="2019" name="Int. J. Syst. Evol. Microbiol.">
        <title>The Global Catalogue of Microorganisms (GCM) 10K type strain sequencing project: providing services to taxonomists for standard genome sequencing and annotation.</title>
        <authorList>
            <consortium name="The Broad Institute Genomics Platform"/>
            <consortium name="The Broad Institute Genome Sequencing Center for Infectious Disease"/>
            <person name="Wu L."/>
            <person name="Ma J."/>
        </authorList>
    </citation>
    <scope>NUCLEOTIDE SEQUENCE [LARGE SCALE GENOMIC DNA]</scope>
    <source>
        <strain evidence="3">JCM 31486</strain>
    </source>
</reference>
<feature type="region of interest" description="Disordered" evidence="1">
    <location>
        <begin position="75"/>
        <end position="96"/>
    </location>
</feature>
<gene>
    <name evidence="2" type="ORF">ACFQ1S_29205</name>
</gene>
<evidence type="ECO:0000256" key="1">
    <source>
        <dbReference type="SAM" id="MobiDB-lite"/>
    </source>
</evidence>
<dbReference type="EMBL" id="JBHTIS010002110">
    <property type="protein sequence ID" value="MFD1049327.1"/>
    <property type="molecule type" value="Genomic_DNA"/>
</dbReference>
<keyword evidence="3" id="KW-1185">Reference proteome</keyword>